<evidence type="ECO:0000259" key="3">
    <source>
        <dbReference type="Pfam" id="PF00150"/>
    </source>
</evidence>
<dbReference type="Gene3D" id="2.60.40.10">
    <property type="entry name" value="Immunoglobulins"/>
    <property type="match status" value="4"/>
</dbReference>
<dbReference type="AlphaFoldDB" id="A0A170PET2"/>
<accession>A0A170PET2</accession>
<dbReference type="Pfam" id="PF00150">
    <property type="entry name" value="Cellulase"/>
    <property type="match status" value="1"/>
</dbReference>
<dbReference type="EMBL" id="LN890655">
    <property type="protein sequence ID" value="CUS02763.2"/>
    <property type="molecule type" value="Genomic_DNA"/>
</dbReference>
<dbReference type="InterPro" id="IPR001547">
    <property type="entry name" value="Glyco_hydro_5"/>
</dbReference>
<keyword evidence="6" id="KW-1185">Reference proteome</keyword>
<dbReference type="CDD" id="cd14947">
    <property type="entry name" value="NBR1_like"/>
    <property type="match status" value="3"/>
</dbReference>
<reference evidence="5" key="1">
    <citation type="submission" date="2016-01" db="EMBL/GenBank/DDBJ databases">
        <authorList>
            <person name="Mcilroy J.S."/>
            <person name="Karst M S."/>
            <person name="Albertsen M."/>
        </authorList>
    </citation>
    <scope>NUCLEOTIDE SEQUENCE</scope>
    <source>
        <strain evidence="5">Cfx-K</strain>
    </source>
</reference>
<keyword evidence="2" id="KW-0326">Glycosidase</keyword>
<dbReference type="Proteomes" id="UP000215027">
    <property type="component" value="Chromosome I"/>
</dbReference>
<sequence>MTDSTLPLVTPSMTGEDAAEPAGFATDVDLDRVASGASFRATWTFRNSGPTTWDHRYRLVYSDVAHPQTADHPRSPLGAQSLAITELGAPAQVRPGESVALTLHFSVPHTPGVVATNWRLVGPDGAPFGPLRWLRAAVVAAAEALSYDVLGFRNTAGAFNDLQPGRQFSGIWTLRNTGRRAWNGDFRVVYVDAATADTAQTAHDRMGAKPVYALRQLTGRESVAPGETVELLFDLVAPAHNGGYAFQWQLQSDTGAAFGGVRWLRVGVVGGGPIGPDTTGTVAFGMNINPEAHSPDADKMTGLGWVRWVYWASRLKLSPEQAYQQRYRRLIQTYAAEGIRSLIVLHQDTEWGNAPWQNGGWAQYAETFAKACARVAAQCAEFGDGVAYQIFNEQDSGPGNHSAIGIPPSDYALILDRAQAAIRQAHPGAVVIFGGLNTGPDKGIAYTRAVQAALGGRLPVDALAVHPYGRYVNKILFNYGSIGKLADSLNRFRSAFPDKPFWITEIGVANDTPIGAEHNADIGVYLREVVDEVADNFADVVPVLIWFGWTDLLRNAGILTADGQPKPHVFDAFEHMRRRGKESLEGLEALAAGGLEAFGRSTAEFVSFSTTLANHTAVPAGSSFTNTWRFRNSGATTWDGNFRLVYAAEGTNSDALGAAADVALSAVASPLPVPPGAETTITLTLTAPAQFGRAYRSRRQLRDPDGKVFAHLFAEITVVAAATPGPGARPAGMTFVRDHTVPDGTPFVAGADFHKQWAVRNTGARHWGSGFRLVYVQGDPQMARGVAAHIVPEARPDDEIILSVPMTAPPARDGRATPYSSLWRLQDDRGAFFGDPIWAKIVTTSGLPPVDGQPPANLGTPLGRLLNDPTAWYSQLDARWKTITVGHGAQRIEAWGCLMTCMAMGLTAYGARFNPRELNDRLLTEGEDGFIGSNVQFAAPTVVLPGLNKGDNLRSFEDAAVDFTVWTGEDPLHRIDRNLAAGTIVLLQVDTKPNDGLFNSNVEQHWVIVVKRTPGGDDYLILDPVVPAEQVHDQPRSLMVKYGNRVAGRSNDENLRHAIKSSLVYYL</sequence>
<evidence type="ECO:0000313" key="6">
    <source>
        <dbReference type="Proteomes" id="UP000215027"/>
    </source>
</evidence>
<evidence type="ECO:0000313" key="5">
    <source>
        <dbReference type="EMBL" id="CUS02763.2"/>
    </source>
</evidence>
<feature type="domain" description="Glycoside hydrolase family 5" evidence="3">
    <location>
        <begin position="315"/>
        <end position="513"/>
    </location>
</feature>
<feature type="domain" description="Nbr1 FW" evidence="4">
    <location>
        <begin position="29"/>
        <end position="135"/>
    </location>
</feature>
<dbReference type="PANTHER" id="PTHR20930:SF0">
    <property type="entry name" value="PROTEIN ILRUN"/>
    <property type="match status" value="1"/>
</dbReference>
<dbReference type="RefSeq" id="WP_095042339.1">
    <property type="nucleotide sequence ID" value="NZ_LN890655.1"/>
</dbReference>
<dbReference type="PANTHER" id="PTHR20930">
    <property type="entry name" value="OVARIAN CARCINOMA ANTIGEN CA125-RELATED"/>
    <property type="match status" value="1"/>
</dbReference>
<dbReference type="InterPro" id="IPR017853">
    <property type="entry name" value="GH"/>
</dbReference>
<dbReference type="GO" id="GO:0000272">
    <property type="term" value="P:polysaccharide catabolic process"/>
    <property type="evidence" value="ECO:0007669"/>
    <property type="project" value="InterPro"/>
</dbReference>
<dbReference type="KEGG" id="pbf:CFX0092_A0885"/>
<dbReference type="Pfam" id="PF16158">
    <property type="entry name" value="N_BRCA1_IG"/>
    <property type="match status" value="4"/>
</dbReference>
<organism evidence="5 6">
    <name type="scientific">Candidatus Promineifilum breve</name>
    <dbReference type="NCBI Taxonomy" id="1806508"/>
    <lineage>
        <taxon>Bacteria</taxon>
        <taxon>Bacillati</taxon>
        <taxon>Chloroflexota</taxon>
        <taxon>Ardenticatenia</taxon>
        <taxon>Candidatus Promineifilales</taxon>
        <taxon>Candidatus Promineifilaceae</taxon>
        <taxon>Candidatus Promineifilum</taxon>
    </lineage>
</organism>
<protein>
    <recommendedName>
        <fullName evidence="7">Next to BRCA1 central domain-containing protein</fullName>
    </recommendedName>
</protein>
<dbReference type="OrthoDB" id="140274at2"/>
<gene>
    <name evidence="5" type="ORF">CFX0092_A0885</name>
</gene>
<name>A0A170PET2_9CHLR</name>
<proteinExistence type="predicted"/>
<evidence type="ECO:0000256" key="1">
    <source>
        <dbReference type="ARBA" id="ARBA00022801"/>
    </source>
</evidence>
<feature type="domain" description="Nbr1 FW" evidence="4">
    <location>
        <begin position="161"/>
        <end position="268"/>
    </location>
</feature>
<dbReference type="SUPFAM" id="SSF51445">
    <property type="entry name" value="(Trans)glycosidases"/>
    <property type="match status" value="1"/>
</dbReference>
<feature type="domain" description="Nbr1 FW" evidence="4">
    <location>
        <begin position="611"/>
        <end position="718"/>
    </location>
</feature>
<dbReference type="Gene3D" id="3.20.20.80">
    <property type="entry name" value="Glycosidases"/>
    <property type="match status" value="1"/>
</dbReference>
<evidence type="ECO:0008006" key="7">
    <source>
        <dbReference type="Google" id="ProtNLM"/>
    </source>
</evidence>
<evidence type="ECO:0000256" key="2">
    <source>
        <dbReference type="ARBA" id="ARBA00023295"/>
    </source>
</evidence>
<evidence type="ECO:0000259" key="4">
    <source>
        <dbReference type="Pfam" id="PF16158"/>
    </source>
</evidence>
<dbReference type="GO" id="GO:0004553">
    <property type="term" value="F:hydrolase activity, hydrolyzing O-glycosyl compounds"/>
    <property type="evidence" value="ECO:0007669"/>
    <property type="project" value="InterPro"/>
</dbReference>
<feature type="domain" description="Nbr1 FW" evidence="4">
    <location>
        <begin position="740"/>
        <end position="842"/>
    </location>
</feature>
<dbReference type="InterPro" id="IPR013783">
    <property type="entry name" value="Ig-like_fold"/>
</dbReference>
<dbReference type="InterPro" id="IPR032350">
    <property type="entry name" value="Nbr1_FW"/>
</dbReference>
<keyword evidence="1" id="KW-0378">Hydrolase</keyword>